<dbReference type="Proteomes" id="UP000193380">
    <property type="component" value="Unassembled WGS sequence"/>
</dbReference>
<reference evidence="1" key="1">
    <citation type="journal article" date="2014" name="Nat. Commun.">
        <title>The rainbow trout genome provides novel insights into evolution after whole-genome duplication in vertebrates.</title>
        <authorList>
            <person name="Berthelot C."/>
            <person name="Brunet F."/>
            <person name="Chalopin D."/>
            <person name="Juanchich A."/>
            <person name="Bernard M."/>
            <person name="Noel B."/>
            <person name="Bento P."/>
            <person name="Da Silva C."/>
            <person name="Labadie K."/>
            <person name="Alberti A."/>
            <person name="Aury J.M."/>
            <person name="Louis A."/>
            <person name="Dehais P."/>
            <person name="Bardou P."/>
            <person name="Montfort J."/>
            <person name="Klopp C."/>
            <person name="Cabau C."/>
            <person name="Gaspin C."/>
            <person name="Thorgaard G.H."/>
            <person name="Boussaha M."/>
            <person name="Quillet E."/>
            <person name="Guyomard R."/>
            <person name="Galiana D."/>
            <person name="Bobe J."/>
            <person name="Volff J.N."/>
            <person name="Genet C."/>
            <person name="Wincker P."/>
            <person name="Jaillon O."/>
            <person name="Roest Crollius H."/>
            <person name="Guiguen Y."/>
        </authorList>
    </citation>
    <scope>NUCLEOTIDE SEQUENCE [LARGE SCALE GENOMIC DNA]</scope>
</reference>
<proteinExistence type="predicted"/>
<protein>
    <submittedName>
        <fullName evidence="1">Uncharacterized protein</fullName>
    </submittedName>
</protein>
<dbReference type="PaxDb" id="8022-A0A060WV04"/>
<dbReference type="AlphaFoldDB" id="A0A060WV04"/>
<sequence length="99" mass="11240">MKHLAISKWLSQLGLPQYCTLFDDDYDGVEVKADFSLIHYVDTAHSGTYIHTQTDTHIKACTVKDTYVDCLCRSVEKTAKAQQWVSNELLSLPKAVKVY</sequence>
<organism evidence="1 2">
    <name type="scientific">Oncorhynchus mykiss</name>
    <name type="common">Rainbow trout</name>
    <name type="synonym">Salmo gairdneri</name>
    <dbReference type="NCBI Taxonomy" id="8022"/>
    <lineage>
        <taxon>Eukaryota</taxon>
        <taxon>Metazoa</taxon>
        <taxon>Chordata</taxon>
        <taxon>Craniata</taxon>
        <taxon>Vertebrata</taxon>
        <taxon>Euteleostomi</taxon>
        <taxon>Actinopterygii</taxon>
        <taxon>Neopterygii</taxon>
        <taxon>Teleostei</taxon>
        <taxon>Protacanthopterygii</taxon>
        <taxon>Salmoniformes</taxon>
        <taxon>Salmonidae</taxon>
        <taxon>Salmoninae</taxon>
        <taxon>Oncorhynchus</taxon>
    </lineage>
</organism>
<dbReference type="EMBL" id="FR904627">
    <property type="protein sequence ID" value="CDQ68435.1"/>
    <property type="molecule type" value="Genomic_DNA"/>
</dbReference>
<name>A0A060WV04_ONCMY</name>
<evidence type="ECO:0000313" key="1">
    <source>
        <dbReference type="EMBL" id="CDQ68435.1"/>
    </source>
</evidence>
<evidence type="ECO:0000313" key="2">
    <source>
        <dbReference type="Proteomes" id="UP000193380"/>
    </source>
</evidence>
<gene>
    <name evidence="1" type="ORF">GSONMT00025771001</name>
</gene>
<accession>A0A060WV04</accession>
<reference evidence="1" key="2">
    <citation type="submission" date="2014-03" db="EMBL/GenBank/DDBJ databases">
        <authorList>
            <person name="Genoscope - CEA"/>
        </authorList>
    </citation>
    <scope>NUCLEOTIDE SEQUENCE</scope>
</reference>